<keyword evidence="3" id="KW-0378">Hydrolase</keyword>
<gene>
    <name evidence="6" type="ORF">PSON_ATCC_30995.1.T0670164</name>
</gene>
<evidence type="ECO:0000313" key="6">
    <source>
        <dbReference type="EMBL" id="CAD8096974.1"/>
    </source>
</evidence>
<dbReference type="OrthoDB" id="771136at2759"/>
<dbReference type="GO" id="GO:0006508">
    <property type="term" value="P:proteolysis"/>
    <property type="evidence" value="ECO:0007669"/>
    <property type="project" value="UniProtKB-KW"/>
</dbReference>
<protein>
    <recommendedName>
        <fullName evidence="5">Peptidase A1 domain-containing protein</fullName>
    </recommendedName>
</protein>
<organism evidence="6 7">
    <name type="scientific">Paramecium sonneborni</name>
    <dbReference type="NCBI Taxonomy" id="65129"/>
    <lineage>
        <taxon>Eukaryota</taxon>
        <taxon>Sar</taxon>
        <taxon>Alveolata</taxon>
        <taxon>Ciliophora</taxon>
        <taxon>Intramacronucleata</taxon>
        <taxon>Oligohymenophorea</taxon>
        <taxon>Peniculida</taxon>
        <taxon>Parameciidae</taxon>
        <taxon>Paramecium</taxon>
    </lineage>
</organism>
<dbReference type="InterPro" id="IPR001461">
    <property type="entry name" value="Aspartic_peptidase_A1"/>
</dbReference>
<sequence>MIIQLFLLFPILYAYFEQKLTRHALMYNAFKIDEKMTAISPKQCPEDLLNYTYSDTYVSQICFNKNVFYNVEIVLGDTVTYNKTYQLALDLTSPWTWYKSENCVTCKSIKPLDFEIGDDCKPSTKTNDCFNEDFNKSFNATKWNDKQVHGQIYSQNSLIQGTFQTDTIQMLAYNSSSRMTISQFISYEWGTSTPPSLVVITGLQMLQVQYIKNTLPILADGVIGFGFEYTETNEEKAQSNSNFVEKLVQEKTKLNLTRQLFALYTYESAENFSEMVVQVGGIDEKYIHKQKSSNAIWINTLEKSGYYWMVEVNKIELKNKEGRDLIDTQLPIKKAFFTLNSQFIELPYDLLKSLTLKLQQLNSNTVCDLVDEKMYILYCKNLLKTIQTDYILTFTFGSDQVPILNTHLIYRQCSNSNSEDNQFQDCFFNIKYSQSDYVILGEPFMKNHYIVFENNPGNNTRRIGVFQAATHMYYPENPSQYEWPLFNAILFIFIFGLVSVCSITFLKSLCKDLFRSFKYRKAQNPEDQQSLRVSKDIDYVDYSTQEEVQSQIKNIEMSDQKKVEEWNKQQDQFKFGEKFTSSLEQNSL</sequence>
<keyword evidence="4" id="KW-0812">Transmembrane</keyword>
<evidence type="ECO:0000313" key="7">
    <source>
        <dbReference type="Proteomes" id="UP000692954"/>
    </source>
</evidence>
<keyword evidence="2" id="KW-0064">Aspartyl protease</keyword>
<keyword evidence="1" id="KW-0645">Protease</keyword>
<dbReference type="PANTHER" id="PTHR47966">
    <property type="entry name" value="BETA-SITE APP-CLEAVING ENZYME, ISOFORM A-RELATED"/>
    <property type="match status" value="1"/>
</dbReference>
<evidence type="ECO:0000256" key="3">
    <source>
        <dbReference type="ARBA" id="ARBA00022801"/>
    </source>
</evidence>
<dbReference type="EMBL" id="CAJJDN010000067">
    <property type="protein sequence ID" value="CAD8096974.1"/>
    <property type="molecule type" value="Genomic_DNA"/>
</dbReference>
<name>A0A8S1P2R5_9CILI</name>
<dbReference type="PROSITE" id="PS51767">
    <property type="entry name" value="PEPTIDASE_A1"/>
    <property type="match status" value="1"/>
</dbReference>
<evidence type="ECO:0000256" key="2">
    <source>
        <dbReference type="ARBA" id="ARBA00022750"/>
    </source>
</evidence>
<dbReference type="Proteomes" id="UP000692954">
    <property type="component" value="Unassembled WGS sequence"/>
</dbReference>
<evidence type="ECO:0000256" key="1">
    <source>
        <dbReference type="ARBA" id="ARBA00022670"/>
    </source>
</evidence>
<dbReference type="InterPro" id="IPR033121">
    <property type="entry name" value="PEPTIDASE_A1"/>
</dbReference>
<keyword evidence="4" id="KW-0472">Membrane</keyword>
<evidence type="ECO:0000256" key="4">
    <source>
        <dbReference type="SAM" id="Phobius"/>
    </source>
</evidence>
<keyword evidence="7" id="KW-1185">Reference proteome</keyword>
<proteinExistence type="predicted"/>
<feature type="domain" description="Peptidase A1" evidence="5">
    <location>
        <begin position="69"/>
        <end position="466"/>
    </location>
</feature>
<reference evidence="6" key="1">
    <citation type="submission" date="2021-01" db="EMBL/GenBank/DDBJ databases">
        <authorList>
            <consortium name="Genoscope - CEA"/>
            <person name="William W."/>
        </authorList>
    </citation>
    <scope>NUCLEOTIDE SEQUENCE</scope>
</reference>
<dbReference type="GO" id="GO:0004190">
    <property type="term" value="F:aspartic-type endopeptidase activity"/>
    <property type="evidence" value="ECO:0007669"/>
    <property type="project" value="UniProtKB-KW"/>
</dbReference>
<dbReference type="PANTHER" id="PTHR47966:SF51">
    <property type="entry name" value="BETA-SITE APP-CLEAVING ENZYME, ISOFORM A-RELATED"/>
    <property type="match status" value="1"/>
</dbReference>
<keyword evidence="4" id="KW-1133">Transmembrane helix</keyword>
<evidence type="ECO:0000259" key="5">
    <source>
        <dbReference type="PROSITE" id="PS51767"/>
    </source>
</evidence>
<comment type="caution">
    <text evidence="6">The sequence shown here is derived from an EMBL/GenBank/DDBJ whole genome shotgun (WGS) entry which is preliminary data.</text>
</comment>
<accession>A0A8S1P2R5</accession>
<dbReference type="AlphaFoldDB" id="A0A8S1P2R5"/>
<feature type="transmembrane region" description="Helical" evidence="4">
    <location>
        <begin position="485"/>
        <end position="506"/>
    </location>
</feature>